<dbReference type="RefSeq" id="WP_185121733.1">
    <property type="nucleotide sequence ID" value="NZ_JACJVQ010000018.1"/>
</dbReference>
<dbReference type="Gene3D" id="3.30.1330.30">
    <property type="match status" value="1"/>
</dbReference>
<evidence type="ECO:0000313" key="2">
    <source>
        <dbReference type="EMBL" id="MBB6636510.1"/>
    </source>
</evidence>
<dbReference type="Proteomes" id="UP000535838">
    <property type="component" value="Unassembled WGS sequence"/>
</dbReference>
<dbReference type="PRINTS" id="PR00884">
    <property type="entry name" value="RIBOSOMALHS6"/>
</dbReference>
<gene>
    <name evidence="2" type="ORF">H7B67_20505</name>
</gene>
<name>A0A841T382_9BACL</name>
<feature type="domain" description="Ribosomal protein eL8/eL30/eS12/Gadd45" evidence="1">
    <location>
        <begin position="7"/>
        <end position="82"/>
    </location>
</feature>
<proteinExistence type="predicted"/>
<keyword evidence="3" id="KW-1185">Reference proteome</keyword>
<sequence length="83" mass="9149">MEFEGRLEPGTIKVGTKQTIKMVEQHKASLVYVAQDADSRLTTRIVQLCKQHSVKVVYVDTMRNLGKTCGIEIGTAAAVVVEE</sequence>
<comment type="caution">
    <text evidence="2">The sequence shown here is derived from an EMBL/GenBank/DDBJ whole genome shotgun (WGS) entry which is preliminary data.</text>
</comment>
<evidence type="ECO:0000313" key="3">
    <source>
        <dbReference type="Proteomes" id="UP000535838"/>
    </source>
</evidence>
<dbReference type="InterPro" id="IPR029064">
    <property type="entry name" value="Ribosomal_eL30-like_sf"/>
</dbReference>
<dbReference type="SUPFAM" id="SSF55315">
    <property type="entry name" value="L30e-like"/>
    <property type="match status" value="1"/>
</dbReference>
<dbReference type="AlphaFoldDB" id="A0A841T382"/>
<evidence type="ECO:0000259" key="1">
    <source>
        <dbReference type="Pfam" id="PF01248"/>
    </source>
</evidence>
<protein>
    <submittedName>
        <fullName evidence="2">Ribosomal L7Ae/L30e/S12e/Gadd45 family protein</fullName>
    </submittedName>
</protein>
<dbReference type="Pfam" id="PF01248">
    <property type="entry name" value="Ribosomal_L7Ae"/>
    <property type="match status" value="1"/>
</dbReference>
<organism evidence="2 3">
    <name type="scientific">Cohnella thailandensis</name>
    <dbReference type="NCBI Taxonomy" id="557557"/>
    <lineage>
        <taxon>Bacteria</taxon>
        <taxon>Bacillati</taxon>
        <taxon>Bacillota</taxon>
        <taxon>Bacilli</taxon>
        <taxon>Bacillales</taxon>
        <taxon>Paenibacillaceae</taxon>
        <taxon>Cohnella</taxon>
    </lineage>
</organism>
<dbReference type="InterPro" id="IPR004038">
    <property type="entry name" value="Ribosomal_eL8/eL30/eS12/Gad45"/>
</dbReference>
<reference evidence="2 3" key="1">
    <citation type="submission" date="2020-08" db="EMBL/GenBank/DDBJ databases">
        <title>Cohnella phylogeny.</title>
        <authorList>
            <person name="Dunlap C."/>
        </authorList>
    </citation>
    <scope>NUCLEOTIDE SEQUENCE [LARGE SCALE GENOMIC DNA]</scope>
    <source>
        <strain evidence="2 3">DSM 25241</strain>
    </source>
</reference>
<dbReference type="EMBL" id="JACJVQ010000018">
    <property type="protein sequence ID" value="MBB6636510.1"/>
    <property type="molecule type" value="Genomic_DNA"/>
</dbReference>
<accession>A0A841T382</accession>